<feature type="non-terminal residue" evidence="1">
    <location>
        <position position="118"/>
    </location>
</feature>
<evidence type="ECO:0000313" key="2">
    <source>
        <dbReference type="Proteomes" id="UP000648187"/>
    </source>
</evidence>
<organism evidence="1 2">
    <name type="scientific">Spodoptera exigua</name>
    <name type="common">Beet armyworm</name>
    <name type="synonym">Noctua fulgens</name>
    <dbReference type="NCBI Taxonomy" id="7107"/>
    <lineage>
        <taxon>Eukaryota</taxon>
        <taxon>Metazoa</taxon>
        <taxon>Ecdysozoa</taxon>
        <taxon>Arthropoda</taxon>
        <taxon>Hexapoda</taxon>
        <taxon>Insecta</taxon>
        <taxon>Pterygota</taxon>
        <taxon>Neoptera</taxon>
        <taxon>Endopterygota</taxon>
        <taxon>Lepidoptera</taxon>
        <taxon>Glossata</taxon>
        <taxon>Ditrysia</taxon>
        <taxon>Noctuoidea</taxon>
        <taxon>Noctuidae</taxon>
        <taxon>Amphipyrinae</taxon>
        <taxon>Spodoptera</taxon>
    </lineage>
</organism>
<dbReference type="EMBL" id="JACKWZ010000473">
    <property type="protein sequence ID" value="KAF9407428.1"/>
    <property type="molecule type" value="Genomic_DNA"/>
</dbReference>
<protein>
    <submittedName>
        <fullName evidence="1">Uncharacterized protein</fullName>
    </submittedName>
</protein>
<proteinExistence type="predicted"/>
<keyword evidence="2" id="KW-1185">Reference proteome</keyword>
<sequence length="118" mass="13628">ITLTKDIQNTYVDEDGNMIFQDEFLEETTQEQATTTKCSEDSIVKMLEKLVECQQNKDKKGIKKVAERVVLEKFEEFKENSEYAVKKEKLLLEIRKTTDKGTLIYIIAAGLPDFITDL</sequence>
<dbReference type="Proteomes" id="UP000648187">
    <property type="component" value="Unassembled WGS sequence"/>
</dbReference>
<evidence type="ECO:0000313" key="1">
    <source>
        <dbReference type="EMBL" id="KAF9407428.1"/>
    </source>
</evidence>
<reference evidence="1" key="1">
    <citation type="submission" date="2020-08" db="EMBL/GenBank/DDBJ databases">
        <title>Spodoptera exigua strain:BAW_Kor-Di-RS1 Genome sequencing and assembly.</title>
        <authorList>
            <person name="Kim J."/>
            <person name="Nam H.Y."/>
            <person name="Kwon M."/>
            <person name="Choi J.H."/>
            <person name="Cho S.R."/>
            <person name="Kim G.-H."/>
        </authorList>
    </citation>
    <scope>NUCLEOTIDE SEQUENCE</scope>
    <source>
        <strain evidence="1">BAW_Kor-Di-RS1</strain>
        <tissue evidence="1">Whole-body</tissue>
    </source>
</reference>
<accession>A0A835L3H2</accession>
<name>A0A835L3H2_SPOEX</name>
<dbReference type="AlphaFoldDB" id="A0A835L3H2"/>
<comment type="caution">
    <text evidence="1">The sequence shown here is derived from an EMBL/GenBank/DDBJ whole genome shotgun (WGS) entry which is preliminary data.</text>
</comment>
<gene>
    <name evidence="1" type="ORF">HW555_012556</name>
</gene>